<feature type="site" description="Important for substrate specificity" evidence="3">
    <location>
        <position position="154"/>
    </location>
</feature>
<dbReference type="Pfam" id="PF02545">
    <property type="entry name" value="Maf"/>
    <property type="match status" value="1"/>
</dbReference>
<protein>
    <recommendedName>
        <fullName evidence="3">dTTP/UTP pyrophosphatase</fullName>
        <shortName evidence="3">dTTPase/UTPase</shortName>
        <ecNumber evidence="3">3.6.1.9</ecNumber>
    </recommendedName>
    <alternativeName>
        <fullName evidence="3">Nucleoside triphosphate pyrophosphatase</fullName>
    </alternativeName>
    <alternativeName>
        <fullName evidence="3">Nucleotide pyrophosphatase</fullName>
        <shortName evidence="3">Nucleotide PPase</shortName>
    </alternativeName>
</protein>
<evidence type="ECO:0000256" key="1">
    <source>
        <dbReference type="ARBA" id="ARBA00001968"/>
    </source>
</evidence>
<keyword evidence="3" id="KW-0546">Nucleotide metabolism</keyword>
<dbReference type="GO" id="GO:0009117">
    <property type="term" value="P:nucleotide metabolic process"/>
    <property type="evidence" value="ECO:0007669"/>
    <property type="project" value="UniProtKB-KW"/>
</dbReference>
<evidence type="ECO:0000313" key="5">
    <source>
        <dbReference type="Proteomes" id="UP000253034"/>
    </source>
</evidence>
<keyword evidence="5" id="KW-1185">Reference proteome</keyword>
<dbReference type="NCBIfam" id="TIGR00172">
    <property type="entry name" value="maf"/>
    <property type="match status" value="1"/>
</dbReference>
<sequence>MKQIILASASPRRVELMKQLGTEFEVIPSNVEETVDASLMPHETAKKLALEKASDVAGKHGRGALVIGADTIVVSSGIMGKPRDEVHAFEMLKALQGGWHEVITGIAVIDSLDMRLENDYVATRVKMIRMSNEMIRSYIATKEPMDKAGAYGIQGMGAVIVEKIEGCYFNVVGLPLMRLSSMLRSFGVKILE</sequence>
<dbReference type="PIRSF" id="PIRSF006305">
    <property type="entry name" value="Maf"/>
    <property type="match status" value="1"/>
</dbReference>
<dbReference type="HAMAP" id="MF_00528">
    <property type="entry name" value="Maf"/>
    <property type="match status" value="1"/>
</dbReference>
<evidence type="ECO:0000256" key="3">
    <source>
        <dbReference type="HAMAP-Rule" id="MF_00528"/>
    </source>
</evidence>
<dbReference type="Proteomes" id="UP000253034">
    <property type="component" value="Unassembled WGS sequence"/>
</dbReference>
<comment type="catalytic activity">
    <reaction evidence="3">
        <text>UTP + H2O = UMP + diphosphate + H(+)</text>
        <dbReference type="Rhea" id="RHEA:29395"/>
        <dbReference type="ChEBI" id="CHEBI:15377"/>
        <dbReference type="ChEBI" id="CHEBI:15378"/>
        <dbReference type="ChEBI" id="CHEBI:33019"/>
        <dbReference type="ChEBI" id="CHEBI:46398"/>
        <dbReference type="ChEBI" id="CHEBI:57865"/>
        <dbReference type="EC" id="3.6.1.9"/>
    </reaction>
</comment>
<comment type="caution">
    <text evidence="4">The sequence shown here is derived from an EMBL/GenBank/DDBJ whole genome shotgun (WGS) entry which is preliminary data.</text>
</comment>
<dbReference type="InterPro" id="IPR029001">
    <property type="entry name" value="ITPase-like_fam"/>
</dbReference>
<reference evidence="4 5" key="1">
    <citation type="submission" date="2018-07" db="EMBL/GenBank/DDBJ databases">
        <title>Genomic Encyclopedia of Type Strains, Phase IV (KMG-IV): sequencing the most valuable type-strain genomes for metagenomic binning, comparative biology and taxonomic classification.</title>
        <authorList>
            <person name="Goeker M."/>
        </authorList>
    </citation>
    <scope>NUCLEOTIDE SEQUENCE [LARGE SCALE GENOMIC DNA]</scope>
    <source>
        <strain evidence="4 5">DSM 27016</strain>
    </source>
</reference>
<gene>
    <name evidence="4" type="ORF">DFR58_10115</name>
</gene>
<evidence type="ECO:0000256" key="2">
    <source>
        <dbReference type="ARBA" id="ARBA00022801"/>
    </source>
</evidence>
<dbReference type="GO" id="GO:0036221">
    <property type="term" value="F:UTP diphosphatase activity"/>
    <property type="evidence" value="ECO:0007669"/>
    <property type="project" value="RHEA"/>
</dbReference>
<dbReference type="EMBL" id="QPJT01000001">
    <property type="protein sequence ID" value="RCX20813.1"/>
    <property type="molecule type" value="Genomic_DNA"/>
</dbReference>
<dbReference type="PANTHER" id="PTHR43213:SF5">
    <property type="entry name" value="BIFUNCTIONAL DTTP_UTP PYROPHOSPHATASE_METHYLTRANSFERASE PROTEIN-RELATED"/>
    <property type="match status" value="1"/>
</dbReference>
<dbReference type="GO" id="GO:0005737">
    <property type="term" value="C:cytoplasm"/>
    <property type="evidence" value="ECO:0007669"/>
    <property type="project" value="UniProtKB-SubCell"/>
</dbReference>
<dbReference type="RefSeq" id="WP_114295774.1">
    <property type="nucleotide sequence ID" value="NZ_QPJT01000001.1"/>
</dbReference>
<evidence type="ECO:0000313" key="4">
    <source>
        <dbReference type="EMBL" id="RCX20813.1"/>
    </source>
</evidence>
<dbReference type="Gene3D" id="3.90.950.10">
    <property type="match status" value="1"/>
</dbReference>
<proteinExistence type="inferred from homology"/>
<dbReference type="EC" id="3.6.1.9" evidence="3"/>
<comment type="function">
    <text evidence="3">Nucleoside triphosphate pyrophosphatase that hydrolyzes dTTP and UTP. May have a dual role in cell division arrest and in preventing the incorporation of modified nucleotides into cellular nucleic acids.</text>
</comment>
<dbReference type="CDD" id="cd00555">
    <property type="entry name" value="Maf"/>
    <property type="match status" value="1"/>
</dbReference>
<organism evidence="4 5">
    <name type="scientific">Anaerobacterium chartisolvens</name>
    <dbReference type="NCBI Taxonomy" id="1297424"/>
    <lineage>
        <taxon>Bacteria</taxon>
        <taxon>Bacillati</taxon>
        <taxon>Bacillota</taxon>
        <taxon>Clostridia</taxon>
        <taxon>Eubacteriales</taxon>
        <taxon>Oscillospiraceae</taxon>
        <taxon>Anaerobacterium</taxon>
    </lineage>
</organism>
<feature type="active site" description="Proton acceptor" evidence="3">
    <location>
        <position position="70"/>
    </location>
</feature>
<comment type="cofactor">
    <cofactor evidence="1 3">
        <name>a divalent metal cation</name>
        <dbReference type="ChEBI" id="CHEBI:60240"/>
    </cofactor>
</comment>
<keyword evidence="3" id="KW-0963">Cytoplasm</keyword>
<comment type="caution">
    <text evidence="3">Lacks conserved residue(s) required for the propagation of feature annotation.</text>
</comment>
<dbReference type="GO" id="GO:0036218">
    <property type="term" value="F:dTTP diphosphatase activity"/>
    <property type="evidence" value="ECO:0007669"/>
    <property type="project" value="RHEA"/>
</dbReference>
<dbReference type="PANTHER" id="PTHR43213">
    <property type="entry name" value="BIFUNCTIONAL DTTP/UTP PYROPHOSPHATASE/METHYLTRANSFERASE PROTEIN-RELATED"/>
    <property type="match status" value="1"/>
</dbReference>
<dbReference type="SUPFAM" id="SSF52972">
    <property type="entry name" value="ITPase-like"/>
    <property type="match status" value="1"/>
</dbReference>
<name>A0A369BGY7_9FIRM</name>
<comment type="similarity">
    <text evidence="3">Belongs to the Maf family. YhdE subfamily.</text>
</comment>
<dbReference type="AlphaFoldDB" id="A0A369BGY7"/>
<accession>A0A369BGY7</accession>
<comment type="subcellular location">
    <subcellularLocation>
        <location evidence="3">Cytoplasm</location>
    </subcellularLocation>
</comment>
<feature type="site" description="Important for substrate specificity" evidence="3">
    <location>
        <position position="12"/>
    </location>
</feature>
<comment type="catalytic activity">
    <reaction evidence="3">
        <text>dTTP + H2O = dTMP + diphosphate + H(+)</text>
        <dbReference type="Rhea" id="RHEA:28534"/>
        <dbReference type="ChEBI" id="CHEBI:15377"/>
        <dbReference type="ChEBI" id="CHEBI:15378"/>
        <dbReference type="ChEBI" id="CHEBI:33019"/>
        <dbReference type="ChEBI" id="CHEBI:37568"/>
        <dbReference type="ChEBI" id="CHEBI:63528"/>
        <dbReference type="EC" id="3.6.1.9"/>
    </reaction>
</comment>
<keyword evidence="2 3" id="KW-0378">Hydrolase</keyword>
<dbReference type="OrthoDB" id="9807767at2"/>
<dbReference type="InterPro" id="IPR003697">
    <property type="entry name" value="Maf-like"/>
</dbReference>
<feature type="site" description="Important for substrate specificity" evidence="3">
    <location>
        <position position="71"/>
    </location>
</feature>